<protein>
    <recommendedName>
        <fullName evidence="1">ATP-dependent DNA helicase</fullName>
        <ecNumber evidence="1">5.6.2.3</ecNumber>
    </recommendedName>
</protein>
<dbReference type="CDD" id="cd18809">
    <property type="entry name" value="SF1_C_RecD"/>
    <property type="match status" value="1"/>
</dbReference>
<dbReference type="PANTHER" id="PTHR10492">
    <property type="match status" value="1"/>
</dbReference>
<evidence type="ECO:0000313" key="7">
    <source>
        <dbReference type="Proteomes" id="UP000823749"/>
    </source>
</evidence>
<dbReference type="GO" id="GO:0016787">
    <property type="term" value="F:hydrolase activity"/>
    <property type="evidence" value="ECO:0007669"/>
    <property type="project" value="UniProtKB-KW"/>
</dbReference>
<keyword evidence="7" id="KW-1185">Reference proteome</keyword>
<dbReference type="GO" id="GO:0005524">
    <property type="term" value="F:ATP binding"/>
    <property type="evidence" value="ECO:0007669"/>
    <property type="project" value="UniProtKB-KW"/>
</dbReference>
<evidence type="ECO:0000256" key="2">
    <source>
        <dbReference type="SAM" id="MobiDB-lite"/>
    </source>
</evidence>
<feature type="domain" description="Helitron helicase-like" evidence="4">
    <location>
        <begin position="524"/>
        <end position="704"/>
    </location>
</feature>
<keyword evidence="1" id="KW-0227">DNA damage</keyword>
<feature type="domain" description="DNA helicase Pif1-like 2B" evidence="5">
    <location>
        <begin position="1449"/>
        <end position="1494"/>
    </location>
</feature>
<keyword evidence="1" id="KW-0347">Helicase</keyword>
<keyword evidence="1" id="KW-0378">Hydrolase</keyword>
<gene>
    <name evidence="6" type="ORF">RHGRI_001503</name>
</gene>
<reference evidence="6" key="1">
    <citation type="submission" date="2020-08" db="EMBL/GenBank/DDBJ databases">
        <title>Plant Genome Project.</title>
        <authorList>
            <person name="Zhang R.-G."/>
        </authorList>
    </citation>
    <scope>NUCLEOTIDE SEQUENCE</scope>
    <source>
        <strain evidence="6">WSP0</strain>
        <tissue evidence="6">Leaf</tissue>
    </source>
</reference>
<sequence>MTKEKQKGTVADKGKKKLTTAGKGKENSCPVVQVLRERNTGVVIRDEHDIMRLREVPNNNVPSKRALAQRARRDRERNERLMSASPRERGQQLRREREQFIQPLEPVYFPPLTPCRRPYSCLEQQTNQTNVNPLASKRQLVTHTSICPTSVPSTSYAPQRPTPTSELLQDDACANDDVEGVPPRVTQPFICSTSIPSTSYAPQRPTPTSELFQEDACSEDGMEGFSSRVNAQCPISPIRHFLGKMNVLCPDCKAWHWMDEKLTRSSKKNPLFGTCCLQGKVRLPLLITPPPPLQALYDGNDDQSKSFRTHTREYNAANAFTSLGATLDTRVLSGRGPTSFTIHGELRHRTGSLLPVPGQHASYAQLYIYDPNSAVEVRTHRNPHLRRDVLQTIQDSLLQVNAFVGKFRHAYAVLNQLASTGQNLPAHLHYSSSKDRRRFHVPTTDEIAVVIPGDGTEVSGMRDIILHLRGDNGLMRINECHPAYLPLHYVLLFPRGELGWEPELKQWDVQIKQPSNNRLTQMQFYSYRSFERSTEYSTILRAGKLFQEFLVDAWAATEQNRLAFHKLNQEKLRTGLYQDLTDVGIDDIGPDQIGQRVVLPSSFIGSPRHMFENFQDSMAITRYNHHPDIFLTMTANPKWPEITASLLPHQKAIDRPDLVARVFELKRKALMKEIEQNNVFGKKVAHVFTIEFQKRGLPHMHTLLFLQGPDKIRTCAQVDNLISAEFPDPQDDPELFETVKCCMVHGPCGARNPQSPCMVDGKCSKRYPRDFVKSTTMDQDGYPIYQRRRSDKVHTVRGQPVDNRDVVPYNAYLSRRFNCHINVEVCAGMRCVKYIHKYIYKGYDCTTMVLGSINEIQQYLDARYIGPPEAAWRIFGHHLHEEVPAVVRLALHLPGMHQCAFNPKDTLEQIRARASLQKSTLTCFFEWYTANPNAEKYTYQEFPQFFVWDKSNKRWTPRISGFAIGRMYFASPNCGERFYMRLLLTVMKGPKSFEDLRTFNDVLHDTFKSACVARGLLEDDEEWVQCLQEAAIMKTGNQLRRLFSIILTQCSPIQPYELWKQFAVHICDDIAHKIRTCFPIPNPSDAQIEDYGLYLLDQMLQESGRTLSDFPPMPQPTGNWSAVVGNRLVLEHQHLQIEAQQVDVQVDIDRLNNAQRKAYDAITSSVLQNRGRIFFVSGGAGTGKTFLYNTIALKCRSLGHIVVTVASSGIASLLLVGGRTAHSTFCIPLDVMENSVCVFSKQSIQAELFRQTKLIIWDEVPMQHKHCVEAVDRTLRDICNCEKPFGGITVVLGGDFRQILPVITKGVREQIVNASLRHSVLWKEINVLTLNVNMRLDQADQGNANFAKFLLEIGTNPQETIKLPPTIQKCQDLNELLSIVYPQLHVVGTSTPKFLTERTILSARNEDVSSINIAAMNIFPGEAFTYLAADRICEEDEIDRTITNRYPNEFLNSLDPPGLPPFKVELKVGCPIMLLRNIAPKAGLCNGTRLMVVRCASRIIEALILSGEKFGNLAFIPRITLTPSSSEFPFRMTRRQFPIRLAYALTINKSQGQSVKFVGVDLRTPVFSHGQLYVALSRCTSFDRISVLLSKDELDSTTNIVYPEVLL</sequence>
<dbReference type="InterPro" id="IPR010285">
    <property type="entry name" value="DNA_helicase_pif1-like_DEAD"/>
</dbReference>
<feature type="compositionally biased region" description="Basic and acidic residues" evidence="2">
    <location>
        <begin position="1"/>
        <end position="13"/>
    </location>
</feature>
<dbReference type="InterPro" id="IPR049163">
    <property type="entry name" value="Pif1-like_2B_dom"/>
</dbReference>
<dbReference type="InterPro" id="IPR027417">
    <property type="entry name" value="P-loop_NTPase"/>
</dbReference>
<dbReference type="Pfam" id="PF21530">
    <property type="entry name" value="Pif1_2B_dom"/>
    <property type="match status" value="1"/>
</dbReference>
<keyword evidence="1" id="KW-0547">Nucleotide-binding</keyword>
<feature type="region of interest" description="Disordered" evidence="2">
    <location>
        <begin position="1"/>
        <end position="27"/>
    </location>
</feature>
<evidence type="ECO:0000256" key="1">
    <source>
        <dbReference type="RuleBase" id="RU363044"/>
    </source>
</evidence>
<dbReference type="Pfam" id="PF14214">
    <property type="entry name" value="Helitron_like_N"/>
    <property type="match status" value="1"/>
</dbReference>
<keyword evidence="1" id="KW-0234">DNA repair</keyword>
<organism evidence="6 7">
    <name type="scientific">Rhododendron griersonianum</name>
    <dbReference type="NCBI Taxonomy" id="479676"/>
    <lineage>
        <taxon>Eukaryota</taxon>
        <taxon>Viridiplantae</taxon>
        <taxon>Streptophyta</taxon>
        <taxon>Embryophyta</taxon>
        <taxon>Tracheophyta</taxon>
        <taxon>Spermatophyta</taxon>
        <taxon>Magnoliopsida</taxon>
        <taxon>eudicotyledons</taxon>
        <taxon>Gunneridae</taxon>
        <taxon>Pentapetalae</taxon>
        <taxon>asterids</taxon>
        <taxon>Ericales</taxon>
        <taxon>Ericaceae</taxon>
        <taxon>Ericoideae</taxon>
        <taxon>Rhodoreae</taxon>
        <taxon>Rhododendron</taxon>
    </lineage>
</organism>
<name>A0AAV6LNK8_9ERIC</name>
<proteinExistence type="inferred from homology"/>
<evidence type="ECO:0000259" key="3">
    <source>
        <dbReference type="Pfam" id="PF05970"/>
    </source>
</evidence>
<dbReference type="GO" id="GO:0000723">
    <property type="term" value="P:telomere maintenance"/>
    <property type="evidence" value="ECO:0007669"/>
    <property type="project" value="InterPro"/>
</dbReference>
<dbReference type="PANTHER" id="PTHR10492:SF57">
    <property type="entry name" value="ATP-DEPENDENT DNA HELICASE"/>
    <property type="match status" value="1"/>
</dbReference>
<evidence type="ECO:0000259" key="5">
    <source>
        <dbReference type="Pfam" id="PF21530"/>
    </source>
</evidence>
<comment type="cofactor">
    <cofactor evidence="1">
        <name>Mg(2+)</name>
        <dbReference type="ChEBI" id="CHEBI:18420"/>
    </cofactor>
</comment>
<comment type="caution">
    <text evidence="6">The sequence shown here is derived from an EMBL/GenBank/DDBJ whole genome shotgun (WGS) entry which is preliminary data.</text>
</comment>
<feature type="domain" description="DNA helicase Pif1-like DEAD-box helicase" evidence="3">
    <location>
        <begin position="1151"/>
        <end position="1355"/>
    </location>
</feature>
<feature type="compositionally biased region" description="Basic and acidic residues" evidence="2">
    <location>
        <begin position="71"/>
        <end position="93"/>
    </location>
</feature>
<dbReference type="EMBL" id="JACTNZ010000001">
    <property type="protein sequence ID" value="KAG5565614.1"/>
    <property type="molecule type" value="Genomic_DNA"/>
</dbReference>
<feature type="region of interest" description="Disordered" evidence="2">
    <location>
        <begin position="57"/>
        <end position="93"/>
    </location>
</feature>
<evidence type="ECO:0000313" key="6">
    <source>
        <dbReference type="EMBL" id="KAG5565614.1"/>
    </source>
</evidence>
<dbReference type="GO" id="GO:0006310">
    <property type="term" value="P:DNA recombination"/>
    <property type="evidence" value="ECO:0007669"/>
    <property type="project" value="UniProtKB-KW"/>
</dbReference>
<dbReference type="InterPro" id="IPR025476">
    <property type="entry name" value="Helitron_helicase-like"/>
</dbReference>
<dbReference type="Proteomes" id="UP000823749">
    <property type="component" value="Chromosome 1"/>
</dbReference>
<dbReference type="GO" id="GO:0006281">
    <property type="term" value="P:DNA repair"/>
    <property type="evidence" value="ECO:0007669"/>
    <property type="project" value="UniProtKB-KW"/>
</dbReference>
<dbReference type="EC" id="5.6.2.3" evidence="1"/>
<keyword evidence="1" id="KW-0067">ATP-binding</keyword>
<evidence type="ECO:0000259" key="4">
    <source>
        <dbReference type="Pfam" id="PF14214"/>
    </source>
</evidence>
<comment type="similarity">
    <text evidence="1">Belongs to the helicase family.</text>
</comment>
<accession>A0AAV6LNK8</accession>
<dbReference type="Pfam" id="PF05970">
    <property type="entry name" value="PIF1"/>
    <property type="match status" value="1"/>
</dbReference>
<keyword evidence="1" id="KW-0233">DNA recombination</keyword>
<dbReference type="SUPFAM" id="SSF52540">
    <property type="entry name" value="P-loop containing nucleoside triphosphate hydrolases"/>
    <property type="match status" value="2"/>
</dbReference>
<comment type="catalytic activity">
    <reaction evidence="1">
        <text>ATP + H2O = ADP + phosphate + H(+)</text>
        <dbReference type="Rhea" id="RHEA:13065"/>
        <dbReference type="ChEBI" id="CHEBI:15377"/>
        <dbReference type="ChEBI" id="CHEBI:15378"/>
        <dbReference type="ChEBI" id="CHEBI:30616"/>
        <dbReference type="ChEBI" id="CHEBI:43474"/>
        <dbReference type="ChEBI" id="CHEBI:456216"/>
        <dbReference type="EC" id="5.6.2.3"/>
    </reaction>
</comment>
<dbReference type="Gene3D" id="3.40.50.300">
    <property type="entry name" value="P-loop containing nucleotide triphosphate hydrolases"/>
    <property type="match status" value="1"/>
</dbReference>
<dbReference type="GO" id="GO:0043139">
    <property type="term" value="F:5'-3' DNA helicase activity"/>
    <property type="evidence" value="ECO:0007669"/>
    <property type="project" value="UniProtKB-EC"/>
</dbReference>